<feature type="transmembrane region" description="Helical" evidence="1">
    <location>
        <begin position="18"/>
        <end position="36"/>
    </location>
</feature>
<evidence type="ECO:0000313" key="3">
    <source>
        <dbReference type="Proteomes" id="UP000011996"/>
    </source>
</evidence>
<keyword evidence="1" id="KW-1133">Transmembrane helix</keyword>
<name>M5S5Q0_9BACT</name>
<comment type="caution">
    <text evidence="2">The sequence shown here is derived from an EMBL/GenBank/DDBJ whole genome shotgun (WGS) entry which is preliminary data.</text>
</comment>
<dbReference type="AlphaFoldDB" id="M5S5Q0"/>
<dbReference type="EMBL" id="ANOF01000085">
    <property type="protein sequence ID" value="EMI26810.1"/>
    <property type="molecule type" value="Genomic_DNA"/>
</dbReference>
<feature type="transmembrane region" description="Helical" evidence="1">
    <location>
        <begin position="56"/>
        <end position="80"/>
    </location>
</feature>
<gene>
    <name evidence="2" type="ORF">RESH_02703</name>
</gene>
<protein>
    <submittedName>
        <fullName evidence="2">Membrane protein</fullName>
    </submittedName>
</protein>
<evidence type="ECO:0000256" key="1">
    <source>
        <dbReference type="SAM" id="Phobius"/>
    </source>
</evidence>
<keyword evidence="1" id="KW-0472">Membrane</keyword>
<evidence type="ECO:0000313" key="2">
    <source>
        <dbReference type="EMBL" id="EMI26810.1"/>
    </source>
</evidence>
<sequence>MIADRNSPTNVWLRENPLVISLVAGVLGIALVYFGVVGLKTGATKDKYGNEVTGGVAVLSSVARLIGGIGAIGVAVYVAIFGVW</sequence>
<reference evidence="2 3" key="1">
    <citation type="journal article" date="2013" name="Mar. Genomics">
        <title>Expression of sulfatases in Rhodopirellula baltica and the diversity of sulfatases in the genus Rhodopirellula.</title>
        <authorList>
            <person name="Wegner C.E."/>
            <person name="Richter-Heitmann T."/>
            <person name="Klindworth A."/>
            <person name="Klockow C."/>
            <person name="Richter M."/>
            <person name="Achstetter T."/>
            <person name="Glockner F.O."/>
            <person name="Harder J."/>
        </authorList>
    </citation>
    <scope>NUCLEOTIDE SEQUENCE [LARGE SCALE GENOMIC DNA]</scope>
    <source>
        <strain evidence="2 3">SH398</strain>
    </source>
</reference>
<keyword evidence="1" id="KW-0812">Transmembrane</keyword>
<dbReference type="Proteomes" id="UP000011996">
    <property type="component" value="Unassembled WGS sequence"/>
</dbReference>
<dbReference type="PATRIC" id="fig|1263868.3.peg.2933"/>
<accession>M5S5Q0</accession>
<organism evidence="2 3">
    <name type="scientific">Rhodopirellula europaea SH398</name>
    <dbReference type="NCBI Taxonomy" id="1263868"/>
    <lineage>
        <taxon>Bacteria</taxon>
        <taxon>Pseudomonadati</taxon>
        <taxon>Planctomycetota</taxon>
        <taxon>Planctomycetia</taxon>
        <taxon>Pirellulales</taxon>
        <taxon>Pirellulaceae</taxon>
        <taxon>Rhodopirellula</taxon>
    </lineage>
</organism>
<proteinExistence type="predicted"/>